<gene>
    <name evidence="2" type="ORF">DAPPUDRAFT_117563</name>
</gene>
<dbReference type="EMBL" id="GL732764">
    <property type="protein sequence ID" value="EFX65092.1"/>
    <property type="molecule type" value="Genomic_DNA"/>
</dbReference>
<keyword evidence="3" id="KW-1185">Reference proteome</keyword>
<dbReference type="InParanoid" id="E9HT39"/>
<protein>
    <submittedName>
        <fullName evidence="2">Uncharacterized protein</fullName>
    </submittedName>
</protein>
<dbReference type="KEGG" id="dpx:DAPPUDRAFT_117563"/>
<feature type="compositionally biased region" description="Polar residues" evidence="1">
    <location>
        <begin position="13"/>
        <end position="23"/>
    </location>
</feature>
<name>E9HT39_DAPPU</name>
<feature type="region of interest" description="Disordered" evidence="1">
    <location>
        <begin position="1"/>
        <end position="23"/>
    </location>
</feature>
<dbReference type="PhylomeDB" id="E9HT39"/>
<dbReference type="HOGENOM" id="CLU_1908790_0_0_1"/>
<evidence type="ECO:0000256" key="1">
    <source>
        <dbReference type="SAM" id="MobiDB-lite"/>
    </source>
</evidence>
<organism evidence="2 3">
    <name type="scientific">Daphnia pulex</name>
    <name type="common">Water flea</name>
    <dbReference type="NCBI Taxonomy" id="6669"/>
    <lineage>
        <taxon>Eukaryota</taxon>
        <taxon>Metazoa</taxon>
        <taxon>Ecdysozoa</taxon>
        <taxon>Arthropoda</taxon>
        <taxon>Crustacea</taxon>
        <taxon>Branchiopoda</taxon>
        <taxon>Diplostraca</taxon>
        <taxon>Cladocera</taxon>
        <taxon>Anomopoda</taxon>
        <taxon>Daphniidae</taxon>
        <taxon>Daphnia</taxon>
    </lineage>
</organism>
<proteinExistence type="predicted"/>
<evidence type="ECO:0000313" key="3">
    <source>
        <dbReference type="Proteomes" id="UP000000305"/>
    </source>
</evidence>
<feature type="compositionally biased region" description="Basic and acidic residues" evidence="1">
    <location>
        <begin position="1"/>
        <end position="10"/>
    </location>
</feature>
<sequence length="133" mass="15206">MEGLSKDSRIRKSSSPFKNKVSTPLSKTMQQVGYQNEICATPVAFFNKTKLAEECQGIISKNEVENVEIMAITLMDFFFVKSEEIRCLWSFDVKHASLLTFQNSNLQKVISGYLGSSRWSRLISAAWCDHWEN</sequence>
<dbReference type="Proteomes" id="UP000000305">
    <property type="component" value="Unassembled WGS sequence"/>
</dbReference>
<reference evidence="2 3" key="1">
    <citation type="journal article" date="2011" name="Science">
        <title>The ecoresponsive genome of Daphnia pulex.</title>
        <authorList>
            <person name="Colbourne J.K."/>
            <person name="Pfrender M.E."/>
            <person name="Gilbert D."/>
            <person name="Thomas W.K."/>
            <person name="Tucker A."/>
            <person name="Oakley T.H."/>
            <person name="Tokishita S."/>
            <person name="Aerts A."/>
            <person name="Arnold G.J."/>
            <person name="Basu M.K."/>
            <person name="Bauer D.J."/>
            <person name="Caceres C.E."/>
            <person name="Carmel L."/>
            <person name="Casola C."/>
            <person name="Choi J.H."/>
            <person name="Detter J.C."/>
            <person name="Dong Q."/>
            <person name="Dusheyko S."/>
            <person name="Eads B.D."/>
            <person name="Frohlich T."/>
            <person name="Geiler-Samerotte K.A."/>
            <person name="Gerlach D."/>
            <person name="Hatcher P."/>
            <person name="Jogdeo S."/>
            <person name="Krijgsveld J."/>
            <person name="Kriventseva E.V."/>
            <person name="Kultz D."/>
            <person name="Laforsch C."/>
            <person name="Lindquist E."/>
            <person name="Lopez J."/>
            <person name="Manak J.R."/>
            <person name="Muller J."/>
            <person name="Pangilinan J."/>
            <person name="Patwardhan R.P."/>
            <person name="Pitluck S."/>
            <person name="Pritham E.J."/>
            <person name="Rechtsteiner A."/>
            <person name="Rho M."/>
            <person name="Rogozin I.B."/>
            <person name="Sakarya O."/>
            <person name="Salamov A."/>
            <person name="Schaack S."/>
            <person name="Shapiro H."/>
            <person name="Shiga Y."/>
            <person name="Skalitzky C."/>
            <person name="Smith Z."/>
            <person name="Souvorov A."/>
            <person name="Sung W."/>
            <person name="Tang Z."/>
            <person name="Tsuchiya D."/>
            <person name="Tu H."/>
            <person name="Vos H."/>
            <person name="Wang M."/>
            <person name="Wolf Y.I."/>
            <person name="Yamagata H."/>
            <person name="Yamada T."/>
            <person name="Ye Y."/>
            <person name="Shaw J.R."/>
            <person name="Andrews J."/>
            <person name="Crease T.J."/>
            <person name="Tang H."/>
            <person name="Lucas S.M."/>
            <person name="Robertson H.M."/>
            <person name="Bork P."/>
            <person name="Koonin E.V."/>
            <person name="Zdobnov E.M."/>
            <person name="Grigoriev I.V."/>
            <person name="Lynch M."/>
            <person name="Boore J.L."/>
        </authorList>
    </citation>
    <scope>NUCLEOTIDE SEQUENCE [LARGE SCALE GENOMIC DNA]</scope>
</reference>
<dbReference type="AlphaFoldDB" id="E9HT39"/>
<accession>E9HT39</accession>
<evidence type="ECO:0000313" key="2">
    <source>
        <dbReference type="EMBL" id="EFX65092.1"/>
    </source>
</evidence>